<dbReference type="PROSITE" id="PS00018">
    <property type="entry name" value="EF_HAND_1"/>
    <property type="match status" value="1"/>
</dbReference>
<feature type="domain" description="EF-hand" evidence="2">
    <location>
        <begin position="39"/>
        <end position="74"/>
    </location>
</feature>
<name>A0ABT6MZ33_9SPHN</name>
<accession>A0ABT6MZ33</accession>
<dbReference type="InterPro" id="IPR011992">
    <property type="entry name" value="EF-hand-dom_pair"/>
</dbReference>
<dbReference type="InterPro" id="IPR018247">
    <property type="entry name" value="EF_Hand_1_Ca_BS"/>
</dbReference>
<evidence type="ECO:0000256" key="1">
    <source>
        <dbReference type="SAM" id="MobiDB-lite"/>
    </source>
</evidence>
<dbReference type="SUPFAM" id="SSF47473">
    <property type="entry name" value="EF-hand"/>
    <property type="match status" value="1"/>
</dbReference>
<dbReference type="RefSeq" id="WP_281043634.1">
    <property type="nucleotide sequence ID" value="NZ_JARYGZ010000001.1"/>
</dbReference>
<protein>
    <submittedName>
        <fullName evidence="3">Signal transduction protein</fullName>
    </submittedName>
</protein>
<feature type="region of interest" description="Disordered" evidence="1">
    <location>
        <begin position="72"/>
        <end position="109"/>
    </location>
</feature>
<feature type="compositionally biased region" description="Basic and acidic residues" evidence="1">
    <location>
        <begin position="73"/>
        <end position="90"/>
    </location>
</feature>
<evidence type="ECO:0000313" key="3">
    <source>
        <dbReference type="EMBL" id="MDH7638324.1"/>
    </source>
</evidence>
<dbReference type="Proteomes" id="UP001160625">
    <property type="component" value="Unassembled WGS sequence"/>
</dbReference>
<dbReference type="Gene3D" id="1.10.238.10">
    <property type="entry name" value="EF-hand"/>
    <property type="match status" value="2"/>
</dbReference>
<dbReference type="EMBL" id="JARYGZ010000001">
    <property type="protein sequence ID" value="MDH7638324.1"/>
    <property type="molecule type" value="Genomic_DNA"/>
</dbReference>
<dbReference type="InterPro" id="IPR002048">
    <property type="entry name" value="EF_hand_dom"/>
</dbReference>
<dbReference type="Pfam" id="PF13202">
    <property type="entry name" value="EF-hand_5"/>
    <property type="match status" value="2"/>
</dbReference>
<evidence type="ECO:0000259" key="2">
    <source>
        <dbReference type="PROSITE" id="PS50222"/>
    </source>
</evidence>
<comment type="caution">
    <text evidence="3">The sequence shown here is derived from an EMBL/GenBank/DDBJ whole genome shotgun (WGS) entry which is preliminary data.</text>
</comment>
<sequence>MPGMTLDQYLNRQTARIMAADTDGDGRISRAEMSALPAKGGRDPARLFDRMDANHDGYLDKTEIQAALTRRFQRMDRDGNGVVTPDERMAGRTQRGQKGAADETTAQQP</sequence>
<evidence type="ECO:0000313" key="4">
    <source>
        <dbReference type="Proteomes" id="UP001160625"/>
    </source>
</evidence>
<gene>
    <name evidence="3" type="ORF">QGN17_06240</name>
</gene>
<dbReference type="Pfam" id="PF13405">
    <property type="entry name" value="EF-hand_6"/>
    <property type="match status" value="1"/>
</dbReference>
<proteinExistence type="predicted"/>
<dbReference type="PROSITE" id="PS50222">
    <property type="entry name" value="EF_HAND_2"/>
    <property type="match status" value="1"/>
</dbReference>
<organism evidence="3 4">
    <name type="scientific">Sphingomonas oryzagri</name>
    <dbReference type="NCBI Taxonomy" id="3042314"/>
    <lineage>
        <taxon>Bacteria</taxon>
        <taxon>Pseudomonadati</taxon>
        <taxon>Pseudomonadota</taxon>
        <taxon>Alphaproteobacteria</taxon>
        <taxon>Sphingomonadales</taxon>
        <taxon>Sphingomonadaceae</taxon>
        <taxon>Sphingomonas</taxon>
    </lineage>
</organism>
<reference evidence="3" key="1">
    <citation type="submission" date="2023-04" db="EMBL/GenBank/DDBJ databases">
        <title>Sphingomonas sp. MAHUQ-71 isolated from rice field.</title>
        <authorList>
            <person name="Huq M.A."/>
        </authorList>
    </citation>
    <scope>NUCLEOTIDE SEQUENCE</scope>
    <source>
        <strain evidence="3">MAHUQ-71</strain>
    </source>
</reference>
<keyword evidence="4" id="KW-1185">Reference proteome</keyword>